<gene>
    <name evidence="7" type="primary">20352444</name>
    <name evidence="6" type="ORF">GGTG_11986</name>
</gene>
<feature type="region of interest" description="Disordered" evidence="5">
    <location>
        <begin position="656"/>
        <end position="675"/>
    </location>
</feature>
<dbReference type="AlphaFoldDB" id="J3PEQ5"/>
<dbReference type="PANTHER" id="PTHR24198">
    <property type="entry name" value="ANKYRIN REPEAT AND PROTEIN KINASE DOMAIN-CONTAINING PROTEIN"/>
    <property type="match status" value="1"/>
</dbReference>
<dbReference type="GeneID" id="20352444"/>
<feature type="region of interest" description="Disordered" evidence="5">
    <location>
        <begin position="613"/>
        <end position="646"/>
    </location>
</feature>
<reference evidence="6" key="2">
    <citation type="submission" date="2010-07" db="EMBL/GenBank/DDBJ databases">
        <authorList>
            <consortium name="The Broad Institute Genome Sequencing Platform"/>
            <consortium name="Broad Institute Genome Sequencing Center for Infectious Disease"/>
            <person name="Ma L.-J."/>
            <person name="Dead R."/>
            <person name="Young S."/>
            <person name="Zeng Q."/>
            <person name="Koehrsen M."/>
            <person name="Alvarado L."/>
            <person name="Berlin A."/>
            <person name="Chapman S.B."/>
            <person name="Chen Z."/>
            <person name="Freedman E."/>
            <person name="Gellesch M."/>
            <person name="Goldberg J."/>
            <person name="Griggs A."/>
            <person name="Gujja S."/>
            <person name="Heilman E.R."/>
            <person name="Heiman D."/>
            <person name="Hepburn T."/>
            <person name="Howarth C."/>
            <person name="Jen D."/>
            <person name="Larson L."/>
            <person name="Mehta T."/>
            <person name="Neiman D."/>
            <person name="Pearson M."/>
            <person name="Roberts A."/>
            <person name="Saif S."/>
            <person name="Shea T."/>
            <person name="Shenoy N."/>
            <person name="Sisk P."/>
            <person name="Stolte C."/>
            <person name="Sykes S."/>
            <person name="Walk T."/>
            <person name="White J."/>
            <person name="Yandava C."/>
            <person name="Haas B."/>
            <person name="Nusbaum C."/>
            <person name="Birren B."/>
        </authorList>
    </citation>
    <scope>NUCLEOTIDE SEQUENCE</scope>
    <source>
        <strain evidence="6">R3-111a-1</strain>
    </source>
</reference>
<accession>J3PEQ5</accession>
<organism evidence="6">
    <name type="scientific">Gaeumannomyces tritici (strain R3-111a-1)</name>
    <name type="common">Wheat and barley take-all root rot fungus</name>
    <name type="synonym">Gaeumannomyces graminis var. tritici</name>
    <dbReference type="NCBI Taxonomy" id="644352"/>
    <lineage>
        <taxon>Eukaryota</taxon>
        <taxon>Fungi</taxon>
        <taxon>Dikarya</taxon>
        <taxon>Ascomycota</taxon>
        <taxon>Pezizomycotina</taxon>
        <taxon>Sordariomycetes</taxon>
        <taxon>Sordariomycetidae</taxon>
        <taxon>Magnaporthales</taxon>
        <taxon>Magnaporthaceae</taxon>
        <taxon>Gaeumannomyces</taxon>
    </lineage>
</organism>
<evidence type="ECO:0000256" key="4">
    <source>
        <dbReference type="SAM" id="Coils"/>
    </source>
</evidence>
<proteinExistence type="predicted"/>
<evidence type="ECO:0000256" key="2">
    <source>
        <dbReference type="ARBA" id="ARBA00023043"/>
    </source>
</evidence>
<evidence type="ECO:0000256" key="1">
    <source>
        <dbReference type="ARBA" id="ARBA00022737"/>
    </source>
</evidence>
<sequence>MADPLSIAGLAIGALQASAQTSSALLDLYSSLKNAPYLIAALSSEASDTRTVLMGVQGAMDALSKLPAPQAAESLQSLQRLVKDAKARLADLDALVTKLEAEKGSAKRIKLVLQKSNAASLGTKLREARTKISDVLASSTSVSASHMQLEIASIKLMVPQGHSETQAKVDGLCGVTENVLNTVKQNADDLLPLVQEIRGTSSAHTLALSRHDQQFNDLSIIMQAMLAEQSWSSFKARFRSQPAYSKQSTQQTPDPRPSQSHNRRGGSVSSQALFLVDLRPSMARCDDDCPCCCHRAPSRGAPSRLIPAMLKTYLGGLFFGYTGRPDTIATCDSRYCAKEKKAQFLVTYAFPACGICPIPLGAFLSSSAQDPSFDIDAVNDLGYSALELACSRGDEASVRDLIHHGADYSAADCLYAAVKGAAHDDSIITALVEAGADIRSYGPSVLLAAAQKNNAAVIQLLVGIGVPMDDSTTTQPLGVAAVFDNAGVVWALCELGANVNARDIDGDTALHLSVAHNCHSALRVLLEYGADYHLGTKTNRTILDLAACWGDVATMDMLSELDLRGFDVSNDNYNGKFMRQRFQNRFLPPTDDLLEAFERLFAAAVRASLKPWHGEASGSEAGAGDAGSEGWEISSESSDGKDNEDDEDLFFDAEESTGSRAADNSHAERPVPKANQVQELKLGRIDRRRSSIAMSDAGEPRRYIMGTSGTARYIRSEDGAKELLKSRRA</sequence>
<dbReference type="SMART" id="SM00248">
    <property type="entry name" value="ANK"/>
    <property type="match status" value="5"/>
</dbReference>
<feature type="compositionally biased region" description="Low complexity" evidence="5">
    <location>
        <begin position="614"/>
        <end position="637"/>
    </location>
</feature>
<name>J3PEQ5_GAET3</name>
<keyword evidence="1" id="KW-0677">Repeat</keyword>
<dbReference type="SUPFAM" id="SSF48403">
    <property type="entry name" value="Ankyrin repeat"/>
    <property type="match status" value="1"/>
</dbReference>
<evidence type="ECO:0000256" key="5">
    <source>
        <dbReference type="SAM" id="MobiDB-lite"/>
    </source>
</evidence>
<dbReference type="Proteomes" id="UP000006039">
    <property type="component" value="Unassembled WGS sequence"/>
</dbReference>
<keyword evidence="4" id="KW-0175">Coiled coil</keyword>
<dbReference type="PROSITE" id="PS50297">
    <property type="entry name" value="ANK_REP_REGION"/>
    <property type="match status" value="2"/>
</dbReference>
<dbReference type="OrthoDB" id="341259at2759"/>
<dbReference type="EnsemblFungi" id="EJT70963">
    <property type="protein sequence ID" value="EJT70963"/>
    <property type="gene ID" value="GGTG_11986"/>
</dbReference>
<dbReference type="Pfam" id="PF12796">
    <property type="entry name" value="Ank_2"/>
    <property type="match status" value="1"/>
</dbReference>
<dbReference type="STRING" id="644352.J3PEQ5"/>
<keyword evidence="8" id="KW-1185">Reference proteome</keyword>
<dbReference type="Gene3D" id="1.25.40.20">
    <property type="entry name" value="Ankyrin repeat-containing domain"/>
    <property type="match status" value="2"/>
</dbReference>
<dbReference type="PROSITE" id="PS50088">
    <property type="entry name" value="ANK_REPEAT"/>
    <property type="match status" value="2"/>
</dbReference>
<dbReference type="EMBL" id="GL385401">
    <property type="protein sequence ID" value="EJT70963.1"/>
    <property type="molecule type" value="Genomic_DNA"/>
</dbReference>
<dbReference type="eggNOG" id="KOG4177">
    <property type="taxonomic scope" value="Eukaryota"/>
</dbReference>
<keyword evidence="2 3" id="KW-0040">ANK repeat</keyword>
<dbReference type="InterPro" id="IPR036770">
    <property type="entry name" value="Ankyrin_rpt-contain_sf"/>
</dbReference>
<reference evidence="7" key="4">
    <citation type="journal article" date="2015" name="G3 (Bethesda)">
        <title>Genome sequences of three phytopathogenic species of the Magnaporthaceae family of fungi.</title>
        <authorList>
            <person name="Okagaki L.H."/>
            <person name="Nunes C.C."/>
            <person name="Sailsbery J."/>
            <person name="Clay B."/>
            <person name="Brown D."/>
            <person name="John T."/>
            <person name="Oh Y."/>
            <person name="Young N."/>
            <person name="Fitzgerald M."/>
            <person name="Haas B.J."/>
            <person name="Zeng Q."/>
            <person name="Young S."/>
            <person name="Adiconis X."/>
            <person name="Fan L."/>
            <person name="Levin J.Z."/>
            <person name="Mitchell T.K."/>
            <person name="Okubara P.A."/>
            <person name="Farman M.L."/>
            <person name="Kohn L.M."/>
            <person name="Birren B."/>
            <person name="Ma L.-J."/>
            <person name="Dean R.A."/>
        </authorList>
    </citation>
    <scope>NUCLEOTIDE SEQUENCE</scope>
    <source>
        <strain evidence="7">R3-111a-1</strain>
    </source>
</reference>
<feature type="coiled-coil region" evidence="4">
    <location>
        <begin position="75"/>
        <end position="102"/>
    </location>
</feature>
<reference evidence="7" key="5">
    <citation type="submission" date="2018-04" db="UniProtKB">
        <authorList>
            <consortium name="EnsemblFungi"/>
        </authorList>
    </citation>
    <scope>IDENTIFICATION</scope>
    <source>
        <strain evidence="7">R3-111a-1</strain>
    </source>
</reference>
<dbReference type="VEuPathDB" id="FungiDB:GGTG_11986"/>
<protein>
    <submittedName>
        <fullName evidence="6 7">Uncharacterized protein</fullName>
    </submittedName>
</protein>
<feature type="repeat" description="ANK" evidence="3">
    <location>
        <begin position="381"/>
        <end position="413"/>
    </location>
</feature>
<reference evidence="6" key="3">
    <citation type="submission" date="2010-09" db="EMBL/GenBank/DDBJ databases">
        <title>Annotation of Gaeumannomyces graminis var. tritici R3-111a-1.</title>
        <authorList>
            <consortium name="The Broad Institute Genome Sequencing Platform"/>
            <person name="Ma L.-J."/>
            <person name="Dead R."/>
            <person name="Young S.K."/>
            <person name="Zeng Q."/>
            <person name="Gargeya S."/>
            <person name="Fitzgerald M."/>
            <person name="Haas B."/>
            <person name="Abouelleil A."/>
            <person name="Alvarado L."/>
            <person name="Arachchi H.M."/>
            <person name="Berlin A."/>
            <person name="Brown A."/>
            <person name="Chapman S.B."/>
            <person name="Chen Z."/>
            <person name="Dunbar C."/>
            <person name="Freedman E."/>
            <person name="Gearin G."/>
            <person name="Gellesch M."/>
            <person name="Goldberg J."/>
            <person name="Griggs A."/>
            <person name="Gujja S."/>
            <person name="Heiman D."/>
            <person name="Howarth C."/>
            <person name="Larson L."/>
            <person name="Lui A."/>
            <person name="MacDonald P.J.P."/>
            <person name="Mehta T."/>
            <person name="Montmayeur A."/>
            <person name="Murphy C."/>
            <person name="Neiman D."/>
            <person name="Pearson M."/>
            <person name="Priest M."/>
            <person name="Roberts A."/>
            <person name="Saif S."/>
            <person name="Shea T."/>
            <person name="Shenoy N."/>
            <person name="Sisk P."/>
            <person name="Stolte C."/>
            <person name="Sykes S."/>
            <person name="Yandava C."/>
            <person name="Wortman J."/>
            <person name="Nusbaum C."/>
            <person name="Birren B."/>
        </authorList>
    </citation>
    <scope>NUCLEOTIDE SEQUENCE</scope>
    <source>
        <strain evidence="6">R3-111a-1</strain>
    </source>
</reference>
<feature type="repeat" description="ANK" evidence="3">
    <location>
        <begin position="505"/>
        <end position="537"/>
    </location>
</feature>
<dbReference type="InterPro" id="IPR002110">
    <property type="entry name" value="Ankyrin_rpt"/>
</dbReference>
<dbReference type="Pfam" id="PF00023">
    <property type="entry name" value="Ank"/>
    <property type="match status" value="1"/>
</dbReference>
<feature type="compositionally biased region" description="Polar residues" evidence="5">
    <location>
        <begin position="242"/>
        <end position="260"/>
    </location>
</feature>
<feature type="region of interest" description="Disordered" evidence="5">
    <location>
        <begin position="242"/>
        <end position="268"/>
    </location>
</feature>
<dbReference type="RefSeq" id="XP_009228141.1">
    <property type="nucleotide sequence ID" value="XM_009229877.1"/>
</dbReference>
<dbReference type="PANTHER" id="PTHR24198:SF165">
    <property type="entry name" value="ANKYRIN REPEAT-CONTAINING PROTEIN-RELATED"/>
    <property type="match status" value="1"/>
</dbReference>
<evidence type="ECO:0000313" key="8">
    <source>
        <dbReference type="Proteomes" id="UP000006039"/>
    </source>
</evidence>
<evidence type="ECO:0000313" key="7">
    <source>
        <dbReference type="EnsemblFungi" id="EJT70963"/>
    </source>
</evidence>
<evidence type="ECO:0000256" key="3">
    <source>
        <dbReference type="PROSITE-ProRule" id="PRU00023"/>
    </source>
</evidence>
<evidence type="ECO:0000313" key="6">
    <source>
        <dbReference type="EMBL" id="EJT70963.1"/>
    </source>
</evidence>
<dbReference type="HOGENOM" id="CLU_379939_0_0_1"/>
<reference evidence="8" key="1">
    <citation type="submission" date="2010-07" db="EMBL/GenBank/DDBJ databases">
        <title>The genome sequence of Gaeumannomyces graminis var. tritici strain R3-111a-1.</title>
        <authorList>
            <consortium name="The Broad Institute Genome Sequencing Platform"/>
            <person name="Ma L.-J."/>
            <person name="Dead R."/>
            <person name="Young S."/>
            <person name="Zeng Q."/>
            <person name="Koehrsen M."/>
            <person name="Alvarado L."/>
            <person name="Berlin A."/>
            <person name="Chapman S.B."/>
            <person name="Chen Z."/>
            <person name="Freedman E."/>
            <person name="Gellesch M."/>
            <person name="Goldberg J."/>
            <person name="Griggs A."/>
            <person name="Gujja S."/>
            <person name="Heilman E.R."/>
            <person name="Heiman D."/>
            <person name="Hepburn T."/>
            <person name="Howarth C."/>
            <person name="Jen D."/>
            <person name="Larson L."/>
            <person name="Mehta T."/>
            <person name="Neiman D."/>
            <person name="Pearson M."/>
            <person name="Roberts A."/>
            <person name="Saif S."/>
            <person name="Shea T."/>
            <person name="Shenoy N."/>
            <person name="Sisk P."/>
            <person name="Stolte C."/>
            <person name="Sykes S."/>
            <person name="Walk T."/>
            <person name="White J."/>
            <person name="Yandava C."/>
            <person name="Haas B."/>
            <person name="Nusbaum C."/>
            <person name="Birren B."/>
        </authorList>
    </citation>
    <scope>NUCLEOTIDE SEQUENCE [LARGE SCALE GENOMIC DNA]</scope>
    <source>
        <strain evidence="8">R3-111a-1</strain>
    </source>
</reference>